<feature type="region of interest" description="Disordered" evidence="1">
    <location>
        <begin position="87"/>
        <end position="126"/>
    </location>
</feature>
<sequence length="126" mass="14443">MKVLNSQNPEDFKFAESNLTSSHEKILLKTNQSLHHHTKNLVEENTTFASFCSNGKIIIYIKMVDSLKALRSPEALKRPWDLQLPIPSLVQRSTQKKDPIVTENDSSNKRQKPDNTKNLRAKMAKK</sequence>
<evidence type="ECO:0000256" key="1">
    <source>
        <dbReference type="SAM" id="MobiDB-lite"/>
    </source>
</evidence>
<accession>A0A4Y2JPV4</accession>
<reference evidence="2 3" key="1">
    <citation type="journal article" date="2019" name="Sci. Rep.">
        <title>Orb-weaving spider Araneus ventricosus genome elucidates the spidroin gene catalogue.</title>
        <authorList>
            <person name="Kono N."/>
            <person name="Nakamura H."/>
            <person name="Ohtoshi R."/>
            <person name="Moran D.A.P."/>
            <person name="Shinohara A."/>
            <person name="Yoshida Y."/>
            <person name="Fujiwara M."/>
            <person name="Mori M."/>
            <person name="Tomita M."/>
            <person name="Arakawa K."/>
        </authorList>
    </citation>
    <scope>NUCLEOTIDE SEQUENCE [LARGE SCALE GENOMIC DNA]</scope>
</reference>
<keyword evidence="3" id="KW-1185">Reference proteome</keyword>
<dbReference type="Proteomes" id="UP000499080">
    <property type="component" value="Unassembled WGS sequence"/>
</dbReference>
<name>A0A4Y2JPV4_ARAVE</name>
<comment type="caution">
    <text evidence="2">The sequence shown here is derived from an EMBL/GenBank/DDBJ whole genome shotgun (WGS) entry which is preliminary data.</text>
</comment>
<gene>
    <name evidence="2" type="ORF">AVEN_240724_1</name>
</gene>
<organism evidence="2 3">
    <name type="scientific">Araneus ventricosus</name>
    <name type="common">Orbweaver spider</name>
    <name type="synonym">Epeira ventricosa</name>
    <dbReference type="NCBI Taxonomy" id="182803"/>
    <lineage>
        <taxon>Eukaryota</taxon>
        <taxon>Metazoa</taxon>
        <taxon>Ecdysozoa</taxon>
        <taxon>Arthropoda</taxon>
        <taxon>Chelicerata</taxon>
        <taxon>Arachnida</taxon>
        <taxon>Araneae</taxon>
        <taxon>Araneomorphae</taxon>
        <taxon>Entelegynae</taxon>
        <taxon>Araneoidea</taxon>
        <taxon>Araneidae</taxon>
        <taxon>Araneus</taxon>
    </lineage>
</organism>
<evidence type="ECO:0000313" key="3">
    <source>
        <dbReference type="Proteomes" id="UP000499080"/>
    </source>
</evidence>
<dbReference type="EMBL" id="BGPR01003786">
    <property type="protein sequence ID" value="GBM92413.1"/>
    <property type="molecule type" value="Genomic_DNA"/>
</dbReference>
<protein>
    <submittedName>
        <fullName evidence="2">Uncharacterized protein</fullName>
    </submittedName>
</protein>
<evidence type="ECO:0000313" key="2">
    <source>
        <dbReference type="EMBL" id="GBM92413.1"/>
    </source>
</evidence>
<dbReference type="AlphaFoldDB" id="A0A4Y2JPV4"/>
<feature type="compositionally biased region" description="Basic and acidic residues" evidence="1">
    <location>
        <begin position="95"/>
        <end position="117"/>
    </location>
</feature>
<proteinExistence type="predicted"/>